<reference evidence="2" key="2">
    <citation type="submission" date="2015-01" db="EMBL/GenBank/DDBJ databases">
        <title>Evolutionary Origins and Diversification of the Mycorrhizal Mutualists.</title>
        <authorList>
            <consortium name="DOE Joint Genome Institute"/>
            <consortium name="Mycorrhizal Genomics Consortium"/>
            <person name="Kohler A."/>
            <person name="Kuo A."/>
            <person name="Nagy L.G."/>
            <person name="Floudas D."/>
            <person name="Copeland A."/>
            <person name="Barry K.W."/>
            <person name="Cichocki N."/>
            <person name="Veneault-Fourrey C."/>
            <person name="LaButti K."/>
            <person name="Lindquist E.A."/>
            <person name="Lipzen A."/>
            <person name="Lundell T."/>
            <person name="Morin E."/>
            <person name="Murat C."/>
            <person name="Riley R."/>
            <person name="Ohm R."/>
            <person name="Sun H."/>
            <person name="Tunlid A."/>
            <person name="Henrissat B."/>
            <person name="Grigoriev I.V."/>
            <person name="Hibbett D.S."/>
            <person name="Martin F."/>
        </authorList>
    </citation>
    <scope>NUCLEOTIDE SEQUENCE [LARGE SCALE GENOMIC DNA]</scope>
    <source>
        <strain evidence="2">Marx 270</strain>
    </source>
</reference>
<accession>A0A0C3JEI1</accession>
<name>A0A0C3JEI1_PISTI</name>
<sequence>MKFIFGRIFVRFFKSLEAALSRNLGDHRLQMTECEKIHVPFLSDSQKISESWPVLSSQQTSLTIRPMPCIVTPNGLSDFTEFKVNR</sequence>
<gene>
    <name evidence="1" type="ORF">M404DRAFT_1007071</name>
</gene>
<organism evidence="1 2">
    <name type="scientific">Pisolithus tinctorius Marx 270</name>
    <dbReference type="NCBI Taxonomy" id="870435"/>
    <lineage>
        <taxon>Eukaryota</taxon>
        <taxon>Fungi</taxon>
        <taxon>Dikarya</taxon>
        <taxon>Basidiomycota</taxon>
        <taxon>Agaricomycotina</taxon>
        <taxon>Agaricomycetes</taxon>
        <taxon>Agaricomycetidae</taxon>
        <taxon>Boletales</taxon>
        <taxon>Sclerodermatineae</taxon>
        <taxon>Pisolithaceae</taxon>
        <taxon>Pisolithus</taxon>
    </lineage>
</organism>
<dbReference type="EMBL" id="KN832055">
    <property type="protein sequence ID" value="KIN96026.1"/>
    <property type="molecule type" value="Genomic_DNA"/>
</dbReference>
<keyword evidence="2" id="KW-1185">Reference proteome</keyword>
<dbReference type="AlphaFoldDB" id="A0A0C3JEI1"/>
<protein>
    <submittedName>
        <fullName evidence="1">Uncharacterized protein</fullName>
    </submittedName>
</protein>
<dbReference type="InParanoid" id="A0A0C3JEI1"/>
<proteinExistence type="predicted"/>
<dbReference type="HOGENOM" id="CLU_2498737_0_0_1"/>
<reference evidence="1 2" key="1">
    <citation type="submission" date="2014-04" db="EMBL/GenBank/DDBJ databases">
        <authorList>
            <consortium name="DOE Joint Genome Institute"/>
            <person name="Kuo A."/>
            <person name="Kohler A."/>
            <person name="Costa M.D."/>
            <person name="Nagy L.G."/>
            <person name="Floudas D."/>
            <person name="Copeland A."/>
            <person name="Barry K.W."/>
            <person name="Cichocki N."/>
            <person name="Veneault-Fourrey C."/>
            <person name="LaButti K."/>
            <person name="Lindquist E.A."/>
            <person name="Lipzen A."/>
            <person name="Lundell T."/>
            <person name="Morin E."/>
            <person name="Murat C."/>
            <person name="Sun H."/>
            <person name="Tunlid A."/>
            <person name="Henrissat B."/>
            <person name="Grigoriev I.V."/>
            <person name="Hibbett D.S."/>
            <person name="Martin F."/>
            <person name="Nordberg H.P."/>
            <person name="Cantor M.N."/>
            <person name="Hua S.X."/>
        </authorList>
    </citation>
    <scope>NUCLEOTIDE SEQUENCE [LARGE SCALE GENOMIC DNA]</scope>
    <source>
        <strain evidence="1 2">Marx 270</strain>
    </source>
</reference>
<evidence type="ECO:0000313" key="2">
    <source>
        <dbReference type="Proteomes" id="UP000054217"/>
    </source>
</evidence>
<dbReference type="Proteomes" id="UP000054217">
    <property type="component" value="Unassembled WGS sequence"/>
</dbReference>
<evidence type="ECO:0000313" key="1">
    <source>
        <dbReference type="EMBL" id="KIN96026.1"/>
    </source>
</evidence>